<dbReference type="AlphaFoldDB" id="A0A386TYL8"/>
<evidence type="ECO:0000256" key="7">
    <source>
        <dbReference type="SAM" id="MobiDB-lite"/>
    </source>
</evidence>
<keyword evidence="5" id="KW-0687">Ribonucleoprotein</keyword>
<feature type="region of interest" description="Disordered" evidence="7">
    <location>
        <begin position="396"/>
        <end position="415"/>
    </location>
</feature>
<dbReference type="Pfam" id="PF05316">
    <property type="entry name" value="VAR1"/>
    <property type="match status" value="1"/>
</dbReference>
<name>A0A386TYL8_9AGAR</name>
<dbReference type="GO" id="GO:0006412">
    <property type="term" value="P:translation"/>
    <property type="evidence" value="ECO:0007669"/>
    <property type="project" value="InterPro"/>
</dbReference>
<organism evidence="8">
    <name type="scientific">Termitomyces sp</name>
    <dbReference type="NCBI Taxonomy" id="1916073"/>
    <lineage>
        <taxon>Eukaryota</taxon>
        <taxon>Fungi</taxon>
        <taxon>Dikarya</taxon>
        <taxon>Basidiomycota</taxon>
        <taxon>Agaricomycotina</taxon>
        <taxon>Agaricomycetes</taxon>
        <taxon>Agaricomycetidae</taxon>
        <taxon>Agaricales</taxon>
        <taxon>Tricholomatineae</taxon>
        <taxon>Lyophyllaceae</taxon>
        <taxon>Termitomyces</taxon>
    </lineage>
</organism>
<geneLocation type="mitochondrion" evidence="8"/>
<proteinExistence type="inferred from homology"/>
<evidence type="ECO:0000313" key="8">
    <source>
        <dbReference type="EMBL" id="AYE93320.1"/>
    </source>
</evidence>
<feature type="region of interest" description="Disordered" evidence="7">
    <location>
        <begin position="54"/>
        <end position="89"/>
    </location>
</feature>
<keyword evidence="4 8" id="KW-0496">Mitochondrion</keyword>
<feature type="region of interest" description="Disordered" evidence="7">
    <location>
        <begin position="510"/>
        <end position="532"/>
    </location>
</feature>
<evidence type="ECO:0000256" key="6">
    <source>
        <dbReference type="ARBA" id="ARBA00035157"/>
    </source>
</evidence>
<comment type="similarity">
    <text evidence="2">Belongs to the universal ribosomal protein uS3 family.</text>
</comment>
<dbReference type="GO" id="GO:0005840">
    <property type="term" value="C:ribosome"/>
    <property type="evidence" value="ECO:0007669"/>
    <property type="project" value="UniProtKB-KW"/>
</dbReference>
<dbReference type="GO" id="GO:0005739">
    <property type="term" value="C:mitochondrion"/>
    <property type="evidence" value="ECO:0007669"/>
    <property type="project" value="UniProtKB-SubCell"/>
</dbReference>
<reference evidence="8" key="1">
    <citation type="submission" date="2018-08" db="EMBL/GenBank/DDBJ databases">
        <title>Comparative mitochondrial genomics of the basidiomycete Termitomyces.</title>
        <authorList>
            <person name="Nieuwenhuis M."/>
        </authorList>
    </citation>
    <scope>NUCLEOTIDE SEQUENCE</scope>
    <source>
        <strain evidence="8">T32</strain>
    </source>
</reference>
<feature type="compositionally biased region" description="Polar residues" evidence="7">
    <location>
        <begin position="396"/>
        <end position="409"/>
    </location>
</feature>
<sequence>MKEINKTIETVPLPLSCSKNLDLNTSLNPVISQLQSSNLSLVFSSPLIHKEKNKRISQEDTLSLTSKIEKNSPFGPNGPNGPDGPNREKESFNIFKEKETLKKIFSNQIEKQRKFNNNLDNYLGFNTKIHYFENLIFVKDKVQNSKSLTTLNNEKVKKEQESQESFGKAFAFGQIEKKDYYQLTLNINNYLFILSKFVMTLNSKSSIWKSTLFMPKRFLAQQPNVKYEIMLRSVKKTLVQKVKPRNNIETVTPDPIAVPQLRIPGPFHPTPPRPRHLQREVELQIQRNRNNRRQKLLILEKKLITNLLKQGINLILYLNILINQKKMDIKTLINLQNINSIDPALLEKISNIFIETKIFKSKLELELNVFELFFDLNDSPFSPYLGVELLSRVTPTTEETQNLSHTQPQEDSDVLPCAPAQAGGNLRKQTYGALEALGASYGGTSGEEQVQEQELVGLRIENSRKLNKSSKNEIFISTFAPAKAGVKENLEFETPELTKLPFSLLQYKNKNNKNKNNYPPLPLPSQSRTGQGYNNNLQLKTIPFSVLLNKNTVLEGKNAVKLSIVNSHFDLDKNNTRERDIVQTSALTSTASLSLVNGAENYSSPTDPLPLQGHRVGSVGSVGSVAGENSVHKPVISQYLKELSIYNIRNKGIIIFYYILIGFHFNTDLNKSFTSGKKTKNINKLLAASFKSMYCLISKPVFITTPDKIIVQLFYYLFIPNVLKLKKFFKYKDKNKDNKVINPYFNREPIVKINDNPTLPSSHGEPTETLKSSKSQILAISKLRKKKKEISLRKKIFKKQYNKFRKIKINVRVKLRKLSNISLVKVFPNKFKFLSLILNNIFKKPVVFDLVRIHYPYNDSNILVNLLGIMINKIKLRIIIRRFFEKAIIKNINKLKEKRGIIIPSFLSGLTIRVAGRLLTHKVVPRLTVYTTSRGASAPGRINFKDVATYTNKNKRGAYSITVKAGQNLF</sequence>
<evidence type="ECO:0000256" key="4">
    <source>
        <dbReference type="ARBA" id="ARBA00023128"/>
    </source>
</evidence>
<evidence type="ECO:0000256" key="3">
    <source>
        <dbReference type="ARBA" id="ARBA00022980"/>
    </source>
</evidence>
<dbReference type="InterPro" id="IPR007980">
    <property type="entry name" value="Ribosomal_uS3m_fun"/>
</dbReference>
<comment type="subcellular location">
    <subcellularLocation>
        <location evidence="1">Mitochondrion</location>
    </subcellularLocation>
</comment>
<evidence type="ECO:0000256" key="2">
    <source>
        <dbReference type="ARBA" id="ARBA00010761"/>
    </source>
</evidence>
<dbReference type="GO" id="GO:1990904">
    <property type="term" value="C:ribonucleoprotein complex"/>
    <property type="evidence" value="ECO:0007669"/>
    <property type="project" value="UniProtKB-KW"/>
</dbReference>
<protein>
    <recommendedName>
        <fullName evidence="6">Small ribosomal subunit protein uS3m</fullName>
    </recommendedName>
</protein>
<evidence type="ECO:0000256" key="5">
    <source>
        <dbReference type="ARBA" id="ARBA00023274"/>
    </source>
</evidence>
<accession>A0A386TYL8</accession>
<dbReference type="EMBL" id="MH725797">
    <property type="protein sequence ID" value="AYE93320.1"/>
    <property type="molecule type" value="Genomic_DNA"/>
</dbReference>
<gene>
    <name evidence="8" type="ORF">C0992_000003</name>
</gene>
<keyword evidence="3 8" id="KW-0689">Ribosomal protein</keyword>
<evidence type="ECO:0000256" key="1">
    <source>
        <dbReference type="ARBA" id="ARBA00004173"/>
    </source>
</evidence>
<dbReference type="GO" id="GO:0003735">
    <property type="term" value="F:structural constituent of ribosome"/>
    <property type="evidence" value="ECO:0007669"/>
    <property type="project" value="InterPro"/>
</dbReference>